<comment type="caution">
    <text evidence="2">The sequence shown here is derived from an EMBL/GenBank/DDBJ whole genome shotgun (WGS) entry which is preliminary data.</text>
</comment>
<evidence type="ECO:0000313" key="2">
    <source>
        <dbReference type="EMBL" id="MBD2778847.1"/>
    </source>
</evidence>
<evidence type="ECO:0000256" key="1">
    <source>
        <dbReference type="SAM" id="MobiDB-lite"/>
    </source>
</evidence>
<keyword evidence="3" id="KW-1185">Reference proteome</keyword>
<sequence length="49" mass="5599">MPNGTPYPGHLEPPHQHIWQVNDPNIGAKSGFRRSRLPQPLNLEDMIEL</sequence>
<evidence type="ECO:0000313" key="3">
    <source>
        <dbReference type="Proteomes" id="UP000629098"/>
    </source>
</evidence>
<dbReference type="EMBL" id="JACXAE010000134">
    <property type="protein sequence ID" value="MBD2778847.1"/>
    <property type="molecule type" value="Genomic_DNA"/>
</dbReference>
<dbReference type="AlphaFoldDB" id="A0A8J7C004"/>
<proteinExistence type="predicted"/>
<name>A0A8J7C004_9CYAN</name>
<dbReference type="Proteomes" id="UP000629098">
    <property type="component" value="Unassembled WGS sequence"/>
</dbReference>
<dbReference type="RefSeq" id="WP_190839005.1">
    <property type="nucleotide sequence ID" value="NZ_CAWPPI010000134.1"/>
</dbReference>
<feature type="region of interest" description="Disordered" evidence="1">
    <location>
        <begin position="1"/>
        <end position="33"/>
    </location>
</feature>
<accession>A0A8J7C004</accession>
<gene>
    <name evidence="2" type="ORF">ICL16_44090</name>
</gene>
<reference evidence="2" key="1">
    <citation type="submission" date="2020-09" db="EMBL/GenBank/DDBJ databases">
        <title>Iningainema tapete sp. nov. (Scytonemataceae, Cyanobacteria) from greenhouses in central Florida (USA) produces two types of nodularin with biosynthetic potential for microcystin-LR and anabaenopeptins.</title>
        <authorList>
            <person name="Berthold D.E."/>
            <person name="Lefler F.W."/>
            <person name="Huang I.-S."/>
            <person name="Abdulla H."/>
            <person name="Zimba P.V."/>
            <person name="Laughinghouse H.D. IV."/>
        </authorList>
    </citation>
    <scope>NUCLEOTIDE SEQUENCE</scope>
    <source>
        <strain evidence="2">BLCCT55</strain>
    </source>
</reference>
<organism evidence="2 3">
    <name type="scientific">Iningainema tapete BLCC-T55</name>
    <dbReference type="NCBI Taxonomy" id="2748662"/>
    <lineage>
        <taxon>Bacteria</taxon>
        <taxon>Bacillati</taxon>
        <taxon>Cyanobacteriota</taxon>
        <taxon>Cyanophyceae</taxon>
        <taxon>Nostocales</taxon>
        <taxon>Scytonemataceae</taxon>
        <taxon>Iningainema tapete</taxon>
    </lineage>
</organism>
<protein>
    <submittedName>
        <fullName evidence="2">Uncharacterized protein</fullName>
    </submittedName>
</protein>